<dbReference type="PANTHER" id="PTHR43133">
    <property type="entry name" value="RNA POLYMERASE ECF-TYPE SIGMA FACTO"/>
    <property type="match status" value="1"/>
</dbReference>
<dbReference type="Pfam" id="PF04542">
    <property type="entry name" value="Sigma70_r2"/>
    <property type="match status" value="1"/>
</dbReference>
<comment type="similarity">
    <text evidence="1">Belongs to the sigma-70 factor family. ECF subfamily.</text>
</comment>
<dbReference type="Gene3D" id="1.10.1740.10">
    <property type="match status" value="1"/>
</dbReference>
<dbReference type="InterPro" id="IPR007627">
    <property type="entry name" value="RNA_pol_sigma70_r2"/>
</dbReference>
<keyword evidence="2" id="KW-0805">Transcription regulation</keyword>
<accession>A0ABR7LM37</accession>
<dbReference type="CDD" id="cd06171">
    <property type="entry name" value="Sigma70_r4"/>
    <property type="match status" value="1"/>
</dbReference>
<dbReference type="SUPFAM" id="SSF88659">
    <property type="entry name" value="Sigma3 and sigma4 domains of RNA polymerase sigma factors"/>
    <property type="match status" value="1"/>
</dbReference>
<dbReference type="SUPFAM" id="SSF88946">
    <property type="entry name" value="Sigma2 domain of RNA polymerase sigma factors"/>
    <property type="match status" value="1"/>
</dbReference>
<evidence type="ECO:0000256" key="3">
    <source>
        <dbReference type="ARBA" id="ARBA00023082"/>
    </source>
</evidence>
<evidence type="ECO:0000256" key="1">
    <source>
        <dbReference type="ARBA" id="ARBA00010641"/>
    </source>
</evidence>
<keyword evidence="9" id="KW-1185">Reference proteome</keyword>
<dbReference type="InterPro" id="IPR014284">
    <property type="entry name" value="RNA_pol_sigma-70_dom"/>
</dbReference>
<dbReference type="Pfam" id="PF08281">
    <property type="entry name" value="Sigma70_r4_2"/>
    <property type="match status" value="1"/>
</dbReference>
<dbReference type="InterPro" id="IPR039425">
    <property type="entry name" value="RNA_pol_sigma-70-like"/>
</dbReference>
<evidence type="ECO:0000256" key="2">
    <source>
        <dbReference type="ARBA" id="ARBA00023015"/>
    </source>
</evidence>
<evidence type="ECO:0000313" key="8">
    <source>
        <dbReference type="EMBL" id="MBC6465907.1"/>
    </source>
</evidence>
<evidence type="ECO:0000256" key="4">
    <source>
        <dbReference type="ARBA" id="ARBA00023125"/>
    </source>
</evidence>
<feature type="domain" description="RNA polymerase sigma-70 region 2" evidence="6">
    <location>
        <begin position="30"/>
        <end position="88"/>
    </location>
</feature>
<keyword evidence="3" id="KW-0731">Sigma factor</keyword>
<dbReference type="Gene3D" id="1.10.10.10">
    <property type="entry name" value="Winged helix-like DNA-binding domain superfamily/Winged helix DNA-binding domain"/>
    <property type="match status" value="1"/>
</dbReference>
<dbReference type="InterPro" id="IPR013324">
    <property type="entry name" value="RNA_pol_sigma_r3/r4-like"/>
</dbReference>
<feature type="domain" description="RNA polymerase sigma factor 70 region 4 type 2" evidence="7">
    <location>
        <begin position="110"/>
        <end position="165"/>
    </location>
</feature>
<dbReference type="InterPro" id="IPR013249">
    <property type="entry name" value="RNA_pol_sigma70_r4_t2"/>
</dbReference>
<evidence type="ECO:0000259" key="6">
    <source>
        <dbReference type="Pfam" id="PF04542"/>
    </source>
</evidence>
<dbReference type="PANTHER" id="PTHR43133:SF50">
    <property type="entry name" value="ECF RNA POLYMERASE SIGMA FACTOR SIGM"/>
    <property type="match status" value="1"/>
</dbReference>
<dbReference type="InterPro" id="IPR014325">
    <property type="entry name" value="RNA_pol_sigma-E_actinobac"/>
</dbReference>
<organism evidence="8 9">
    <name type="scientific">Actinomadura alba</name>
    <dbReference type="NCBI Taxonomy" id="406431"/>
    <lineage>
        <taxon>Bacteria</taxon>
        <taxon>Bacillati</taxon>
        <taxon>Actinomycetota</taxon>
        <taxon>Actinomycetes</taxon>
        <taxon>Streptosporangiales</taxon>
        <taxon>Thermomonosporaceae</taxon>
        <taxon>Actinomadura</taxon>
    </lineage>
</organism>
<dbReference type="NCBIfam" id="TIGR02983">
    <property type="entry name" value="SigE-fam_strep"/>
    <property type="match status" value="1"/>
</dbReference>
<reference evidence="8 9" key="1">
    <citation type="submission" date="2020-06" db="EMBL/GenBank/DDBJ databases">
        <title>Actinomadura xiongansis sp. nov., isolated from soil of Baiyangdian.</title>
        <authorList>
            <person name="Zhang X."/>
        </authorList>
    </citation>
    <scope>NUCLEOTIDE SEQUENCE [LARGE SCALE GENOMIC DNA]</scope>
    <source>
        <strain evidence="8 9">HBUM206468</strain>
    </source>
</reference>
<protein>
    <submittedName>
        <fullName evidence="8">SigE family RNA polymerase sigma factor</fullName>
    </submittedName>
</protein>
<keyword evidence="5" id="KW-0804">Transcription</keyword>
<evidence type="ECO:0000256" key="5">
    <source>
        <dbReference type="ARBA" id="ARBA00023163"/>
    </source>
</evidence>
<dbReference type="EMBL" id="JABVEC010000006">
    <property type="protein sequence ID" value="MBC6465907.1"/>
    <property type="molecule type" value="Genomic_DNA"/>
</dbReference>
<dbReference type="InterPro" id="IPR036388">
    <property type="entry name" value="WH-like_DNA-bd_sf"/>
</dbReference>
<evidence type="ECO:0000259" key="7">
    <source>
        <dbReference type="Pfam" id="PF08281"/>
    </source>
</evidence>
<dbReference type="NCBIfam" id="TIGR02937">
    <property type="entry name" value="sigma70-ECF"/>
    <property type="match status" value="1"/>
</dbReference>
<gene>
    <name evidence="8" type="ORF">HKK74_10410</name>
</gene>
<comment type="caution">
    <text evidence="8">The sequence shown here is derived from an EMBL/GenBank/DDBJ whole genome shotgun (WGS) entry which is preliminary data.</text>
</comment>
<dbReference type="InterPro" id="IPR013325">
    <property type="entry name" value="RNA_pol_sigma_r2"/>
</dbReference>
<proteinExistence type="inferred from homology"/>
<name>A0ABR7LM37_9ACTN</name>
<dbReference type="Proteomes" id="UP000805614">
    <property type="component" value="Unassembled WGS sequence"/>
</dbReference>
<evidence type="ECO:0000313" key="9">
    <source>
        <dbReference type="Proteomes" id="UP000805614"/>
    </source>
</evidence>
<keyword evidence="4" id="KW-0238">DNA-binding</keyword>
<sequence>MAVSETTTRASPLSDAAYTAFVEVAWDRHLRVATLLTGDAHRAEELLQDCLVELYVRWPRVSKSGDPHAYLRRMLVNGNVSWWRRRRRELLTAETPDRADPLSAPREPHEELRRALLALPRQQRAVVVLRHFDDLTEKAVAAALGCTVGTVGTVKSQHFRAMARLRELLHPVGLDEPKEAAL</sequence>